<dbReference type="KEGG" id="amus:LMH87_005638"/>
<dbReference type="GO" id="GO:0004674">
    <property type="term" value="F:protein serine/threonine kinase activity"/>
    <property type="evidence" value="ECO:0007669"/>
    <property type="project" value="UniProtKB-KW"/>
</dbReference>
<dbReference type="Gene3D" id="3.30.200.20">
    <property type="entry name" value="Phosphorylase Kinase, domain 1"/>
    <property type="match status" value="1"/>
</dbReference>
<dbReference type="PROSITE" id="PS50011">
    <property type="entry name" value="PROTEIN_KINASE_DOM"/>
    <property type="match status" value="1"/>
</dbReference>
<evidence type="ECO:0000256" key="3">
    <source>
        <dbReference type="ARBA" id="ARBA00022679"/>
    </source>
</evidence>
<accession>A0A9W8QNQ1</accession>
<keyword evidence="3" id="KW-0808">Transferase</keyword>
<protein>
    <recommendedName>
        <fullName evidence="1">non-specific serine/threonine protein kinase</fullName>
        <ecNumber evidence="1">2.7.11.1</ecNumber>
    </recommendedName>
</protein>
<name>A0A9W8QNQ1_AKAMU</name>
<dbReference type="PANTHER" id="PTHR47634">
    <property type="entry name" value="PROTEIN KINASE DOMAIN-CONTAINING PROTEIN-RELATED"/>
    <property type="match status" value="1"/>
</dbReference>
<dbReference type="EC" id="2.7.11.1" evidence="1"/>
<dbReference type="EMBL" id="JAJHUN010000001">
    <property type="protein sequence ID" value="KAJ4163941.1"/>
    <property type="molecule type" value="Genomic_DNA"/>
</dbReference>
<dbReference type="GO" id="GO:0005524">
    <property type="term" value="F:ATP binding"/>
    <property type="evidence" value="ECO:0007669"/>
    <property type="project" value="UniProtKB-UniRule"/>
</dbReference>
<evidence type="ECO:0000256" key="2">
    <source>
        <dbReference type="ARBA" id="ARBA00022527"/>
    </source>
</evidence>
<evidence type="ECO:0000256" key="5">
    <source>
        <dbReference type="ARBA" id="ARBA00022777"/>
    </source>
</evidence>
<dbReference type="AlphaFoldDB" id="A0A9W8QNQ1"/>
<keyword evidence="4 9" id="KW-0547">Nucleotide-binding</keyword>
<keyword evidence="2" id="KW-0723">Serine/threonine-protein kinase</keyword>
<reference evidence="11" key="1">
    <citation type="journal article" date="2023" name="Access Microbiol">
        <title>De-novo genome assembly for Akanthomyces muscarius, a biocontrol agent of insect agricultural pests.</title>
        <authorList>
            <person name="Erdos Z."/>
            <person name="Studholme D.J."/>
            <person name="Raymond B."/>
            <person name="Sharma M."/>
        </authorList>
    </citation>
    <scope>NUCLEOTIDE SEQUENCE</scope>
    <source>
        <strain evidence="11">Ve6</strain>
    </source>
</reference>
<dbReference type="Gene3D" id="1.10.510.10">
    <property type="entry name" value="Transferase(Phosphotransferase) domain 1"/>
    <property type="match status" value="1"/>
</dbReference>
<evidence type="ECO:0000313" key="12">
    <source>
        <dbReference type="Proteomes" id="UP001144673"/>
    </source>
</evidence>
<evidence type="ECO:0000259" key="10">
    <source>
        <dbReference type="PROSITE" id="PS50011"/>
    </source>
</evidence>
<dbReference type="GO" id="GO:0050684">
    <property type="term" value="P:regulation of mRNA processing"/>
    <property type="evidence" value="ECO:0007669"/>
    <property type="project" value="TreeGrafter"/>
</dbReference>
<evidence type="ECO:0000256" key="7">
    <source>
        <dbReference type="ARBA" id="ARBA00047899"/>
    </source>
</evidence>
<evidence type="ECO:0000256" key="6">
    <source>
        <dbReference type="ARBA" id="ARBA00022840"/>
    </source>
</evidence>
<dbReference type="InterPro" id="IPR051334">
    <property type="entry name" value="SRPK"/>
</dbReference>
<feature type="binding site" evidence="9">
    <location>
        <position position="91"/>
    </location>
    <ligand>
        <name>ATP</name>
        <dbReference type="ChEBI" id="CHEBI:30616"/>
    </ligand>
</feature>
<dbReference type="GO" id="GO:0000245">
    <property type="term" value="P:spliceosomal complex assembly"/>
    <property type="evidence" value="ECO:0007669"/>
    <property type="project" value="TreeGrafter"/>
</dbReference>
<sequence length="408" mass="45652">MSAPSIPPAISRKRRLTIADIRDGFTTQPVSNLLWNQEFLNCYDLGGCHPICLGDIFKDGRYKVVRKLGWGNSSTVWLAQDTITDILVALKISRADMSSASRREVLALEALHASKVTSKLMPALYDDFVHNGPNGAHQCIVMQVLGPSLKTVIESFYSERIDLEDLLRLARQVLDATATLHEAGFAHGDIDCSNIVFSVNNLANVSNEAFIIALGKLKTAELLRIDASPLDDKHLPEQLVGAAKWDDWIDEDEEDLRFVDVCDLFRVGDQVPSSEAEHNAICPPETIFEDTFDYRVDLWRAGHVIYSLIFASCPFMYMGDDDSLVNQMIDFIGALPPEWESRRQRTREASSDPIETSCDANSTTELETRFKEDVPEPELAPLLPVIQGLMRFRPQDRISARDALALLD</sequence>
<gene>
    <name evidence="11" type="ORF">LMH87_005638</name>
</gene>
<keyword evidence="5" id="KW-0418">Kinase</keyword>
<comment type="caution">
    <text evidence="11">The sequence shown here is derived from an EMBL/GenBank/DDBJ whole genome shotgun (WGS) entry which is preliminary data.</text>
</comment>
<keyword evidence="6 9" id="KW-0067">ATP-binding</keyword>
<evidence type="ECO:0000256" key="8">
    <source>
        <dbReference type="ARBA" id="ARBA00048679"/>
    </source>
</evidence>
<dbReference type="RefSeq" id="XP_056058856.1">
    <property type="nucleotide sequence ID" value="XM_056203392.1"/>
</dbReference>
<dbReference type="SMART" id="SM00220">
    <property type="entry name" value="S_TKc"/>
    <property type="match status" value="1"/>
</dbReference>
<dbReference type="Proteomes" id="UP001144673">
    <property type="component" value="Chromosome 1"/>
</dbReference>
<keyword evidence="12" id="KW-1185">Reference proteome</keyword>
<dbReference type="GeneID" id="80892797"/>
<proteinExistence type="predicted"/>
<evidence type="ECO:0000256" key="1">
    <source>
        <dbReference type="ARBA" id="ARBA00012513"/>
    </source>
</evidence>
<evidence type="ECO:0000313" key="11">
    <source>
        <dbReference type="EMBL" id="KAJ4163941.1"/>
    </source>
</evidence>
<dbReference type="InterPro" id="IPR017441">
    <property type="entry name" value="Protein_kinase_ATP_BS"/>
</dbReference>
<evidence type="ECO:0000256" key="9">
    <source>
        <dbReference type="PROSITE-ProRule" id="PRU10141"/>
    </source>
</evidence>
<dbReference type="PANTHER" id="PTHR47634:SF9">
    <property type="entry name" value="PROTEIN KINASE DOMAIN-CONTAINING PROTEIN-RELATED"/>
    <property type="match status" value="1"/>
</dbReference>
<dbReference type="Pfam" id="PF00069">
    <property type="entry name" value="Pkinase"/>
    <property type="match status" value="1"/>
</dbReference>
<dbReference type="PROSITE" id="PS00107">
    <property type="entry name" value="PROTEIN_KINASE_ATP"/>
    <property type="match status" value="1"/>
</dbReference>
<organism evidence="11 12">
    <name type="scientific">Akanthomyces muscarius</name>
    <name type="common">Entomopathogenic fungus</name>
    <name type="synonym">Lecanicillium muscarium</name>
    <dbReference type="NCBI Taxonomy" id="2231603"/>
    <lineage>
        <taxon>Eukaryota</taxon>
        <taxon>Fungi</taxon>
        <taxon>Dikarya</taxon>
        <taxon>Ascomycota</taxon>
        <taxon>Pezizomycotina</taxon>
        <taxon>Sordariomycetes</taxon>
        <taxon>Hypocreomycetidae</taxon>
        <taxon>Hypocreales</taxon>
        <taxon>Cordycipitaceae</taxon>
        <taxon>Akanthomyces</taxon>
    </lineage>
</organism>
<evidence type="ECO:0000256" key="4">
    <source>
        <dbReference type="ARBA" id="ARBA00022741"/>
    </source>
</evidence>
<dbReference type="InterPro" id="IPR011009">
    <property type="entry name" value="Kinase-like_dom_sf"/>
</dbReference>
<comment type="catalytic activity">
    <reaction evidence="7">
        <text>L-threonyl-[protein] + ATP = O-phospho-L-threonyl-[protein] + ADP + H(+)</text>
        <dbReference type="Rhea" id="RHEA:46608"/>
        <dbReference type="Rhea" id="RHEA-COMP:11060"/>
        <dbReference type="Rhea" id="RHEA-COMP:11605"/>
        <dbReference type="ChEBI" id="CHEBI:15378"/>
        <dbReference type="ChEBI" id="CHEBI:30013"/>
        <dbReference type="ChEBI" id="CHEBI:30616"/>
        <dbReference type="ChEBI" id="CHEBI:61977"/>
        <dbReference type="ChEBI" id="CHEBI:456216"/>
        <dbReference type="EC" id="2.7.11.1"/>
    </reaction>
</comment>
<comment type="catalytic activity">
    <reaction evidence="8">
        <text>L-seryl-[protein] + ATP = O-phospho-L-seryl-[protein] + ADP + H(+)</text>
        <dbReference type="Rhea" id="RHEA:17989"/>
        <dbReference type="Rhea" id="RHEA-COMP:9863"/>
        <dbReference type="Rhea" id="RHEA-COMP:11604"/>
        <dbReference type="ChEBI" id="CHEBI:15378"/>
        <dbReference type="ChEBI" id="CHEBI:29999"/>
        <dbReference type="ChEBI" id="CHEBI:30616"/>
        <dbReference type="ChEBI" id="CHEBI:83421"/>
        <dbReference type="ChEBI" id="CHEBI:456216"/>
        <dbReference type="EC" id="2.7.11.1"/>
    </reaction>
</comment>
<dbReference type="SUPFAM" id="SSF56112">
    <property type="entry name" value="Protein kinase-like (PK-like)"/>
    <property type="match status" value="1"/>
</dbReference>
<feature type="domain" description="Protein kinase" evidence="10">
    <location>
        <begin position="62"/>
        <end position="408"/>
    </location>
</feature>
<dbReference type="InterPro" id="IPR000719">
    <property type="entry name" value="Prot_kinase_dom"/>
</dbReference>